<keyword evidence="3" id="KW-1185">Reference proteome</keyword>
<gene>
    <name evidence="2" type="ORF">E2C01_050040</name>
</gene>
<reference evidence="2 3" key="1">
    <citation type="submission" date="2019-05" db="EMBL/GenBank/DDBJ databases">
        <title>Another draft genome of Portunus trituberculatus and its Hox gene families provides insights of decapod evolution.</title>
        <authorList>
            <person name="Jeong J.-H."/>
            <person name="Song I."/>
            <person name="Kim S."/>
            <person name="Choi T."/>
            <person name="Kim D."/>
            <person name="Ryu S."/>
            <person name="Kim W."/>
        </authorList>
    </citation>
    <scope>NUCLEOTIDE SEQUENCE [LARGE SCALE GENOMIC DNA]</scope>
    <source>
        <tissue evidence="2">Muscle</tissue>
    </source>
</reference>
<dbReference type="Proteomes" id="UP000324222">
    <property type="component" value="Unassembled WGS sequence"/>
</dbReference>
<proteinExistence type="predicted"/>
<feature type="compositionally biased region" description="Basic and acidic residues" evidence="1">
    <location>
        <begin position="36"/>
        <end position="74"/>
    </location>
</feature>
<sequence length="74" mass="8591">MRGIMEAGELSAPAGGKAWEKREWGLGGDGEEEEEVRGKERKWKERREEEKPRGERRKSGSEEVNNGERMRDNF</sequence>
<comment type="caution">
    <text evidence="2">The sequence shown here is derived from an EMBL/GenBank/DDBJ whole genome shotgun (WGS) entry which is preliminary data.</text>
</comment>
<organism evidence="2 3">
    <name type="scientific">Portunus trituberculatus</name>
    <name type="common">Swimming crab</name>
    <name type="synonym">Neptunus trituberculatus</name>
    <dbReference type="NCBI Taxonomy" id="210409"/>
    <lineage>
        <taxon>Eukaryota</taxon>
        <taxon>Metazoa</taxon>
        <taxon>Ecdysozoa</taxon>
        <taxon>Arthropoda</taxon>
        <taxon>Crustacea</taxon>
        <taxon>Multicrustacea</taxon>
        <taxon>Malacostraca</taxon>
        <taxon>Eumalacostraca</taxon>
        <taxon>Eucarida</taxon>
        <taxon>Decapoda</taxon>
        <taxon>Pleocyemata</taxon>
        <taxon>Brachyura</taxon>
        <taxon>Eubrachyura</taxon>
        <taxon>Portunoidea</taxon>
        <taxon>Portunidae</taxon>
        <taxon>Portuninae</taxon>
        <taxon>Portunus</taxon>
    </lineage>
</organism>
<feature type="region of interest" description="Disordered" evidence="1">
    <location>
        <begin position="1"/>
        <end position="74"/>
    </location>
</feature>
<accession>A0A5B7GG63</accession>
<dbReference type="AlphaFoldDB" id="A0A5B7GG63"/>
<evidence type="ECO:0000313" key="3">
    <source>
        <dbReference type="Proteomes" id="UP000324222"/>
    </source>
</evidence>
<evidence type="ECO:0000313" key="2">
    <source>
        <dbReference type="EMBL" id="MPC56088.1"/>
    </source>
</evidence>
<evidence type="ECO:0000256" key="1">
    <source>
        <dbReference type="SAM" id="MobiDB-lite"/>
    </source>
</evidence>
<protein>
    <submittedName>
        <fullName evidence="2">Uncharacterized protein</fullName>
    </submittedName>
</protein>
<dbReference type="EMBL" id="VSRR010013684">
    <property type="protein sequence ID" value="MPC56088.1"/>
    <property type="molecule type" value="Genomic_DNA"/>
</dbReference>
<name>A0A5B7GG63_PORTR</name>